<dbReference type="eggNOG" id="COG5412">
    <property type="taxonomic scope" value="Bacteria"/>
</dbReference>
<accession>K9X2A7</accession>
<evidence type="ECO:0000313" key="4">
    <source>
        <dbReference type="Proteomes" id="UP000010475"/>
    </source>
</evidence>
<dbReference type="KEGG" id="csg:Cylst_4103"/>
<dbReference type="Gene3D" id="1.20.120.20">
    <property type="entry name" value="Apolipoprotein"/>
    <property type="match status" value="1"/>
</dbReference>
<feature type="compositionally biased region" description="Basic and acidic residues" evidence="2">
    <location>
        <begin position="200"/>
        <end position="212"/>
    </location>
</feature>
<evidence type="ECO:0000256" key="1">
    <source>
        <dbReference type="SAM" id="Coils"/>
    </source>
</evidence>
<organism evidence="3 4">
    <name type="scientific">Cylindrospermum stagnale PCC 7417</name>
    <dbReference type="NCBI Taxonomy" id="56107"/>
    <lineage>
        <taxon>Bacteria</taxon>
        <taxon>Bacillati</taxon>
        <taxon>Cyanobacteriota</taxon>
        <taxon>Cyanophyceae</taxon>
        <taxon>Nostocales</taxon>
        <taxon>Nostocaceae</taxon>
        <taxon>Cylindrospermum</taxon>
    </lineage>
</organism>
<feature type="region of interest" description="Disordered" evidence="2">
    <location>
        <begin position="133"/>
        <end position="271"/>
    </location>
</feature>
<gene>
    <name evidence="3" type="ORF">Cylst_4103</name>
</gene>
<evidence type="ECO:0000256" key="2">
    <source>
        <dbReference type="SAM" id="MobiDB-lite"/>
    </source>
</evidence>
<feature type="compositionally biased region" description="Basic and acidic residues" evidence="2">
    <location>
        <begin position="155"/>
        <end position="174"/>
    </location>
</feature>
<keyword evidence="1" id="KW-0175">Coiled coil</keyword>
<feature type="region of interest" description="Disordered" evidence="2">
    <location>
        <begin position="1107"/>
        <end position="1127"/>
    </location>
</feature>
<evidence type="ECO:0000313" key="3">
    <source>
        <dbReference type="EMBL" id="AFZ26209.1"/>
    </source>
</evidence>
<proteinExistence type="predicted"/>
<protein>
    <submittedName>
        <fullName evidence="3">Uncharacterized protein</fullName>
    </submittedName>
</protein>
<feature type="region of interest" description="Disordered" evidence="2">
    <location>
        <begin position="971"/>
        <end position="998"/>
    </location>
</feature>
<feature type="compositionally biased region" description="Polar residues" evidence="2">
    <location>
        <begin position="86"/>
        <end position="99"/>
    </location>
</feature>
<dbReference type="OrthoDB" id="292792at2"/>
<keyword evidence="4" id="KW-1185">Reference proteome</keyword>
<feature type="region of interest" description="Disordered" evidence="2">
    <location>
        <begin position="64"/>
        <end position="109"/>
    </location>
</feature>
<name>K9X2A7_9NOST</name>
<feature type="region of interest" description="Disordered" evidence="2">
    <location>
        <begin position="1"/>
        <end position="46"/>
    </location>
</feature>
<sequence>MPATVRAGKGAALAPQAGIKGGAGTPATVQAGKGAAATGRDQAPAAAESDSAYLAVISSAKGIGELHKEHPPAQGKAQEAQAAAESPSNEVDSKAQANQVGEMGQAETPEFDAAGFKAKLMARIADMAPKNLQEADDFKNNNQLDSVKGELSGQVKEEQKASKDPLEEKAKETPDTSGIEAKQVTPLPPNDPGAAPSDIGADKAAPKPKGEGEVEAPLQAESQKLDQQMAEANVTEEQLSNSNEPEFQGALTAKKEAQTSAAQAPQEYRQQEEGLISNAKNTAVSTAQQLLQAMHGTRTQSLGQVATQQTEAKGKDEQARTKIAGDINKIYENTKTKVEQSLADLDSLVLQGFDTGAGEAKKAFEDYVKQKMDAYKDERYSGVTGKLQWVEDLFKGLPSEVNAFYEQGRQLYIAKMDGVINNVVAIVSKGITKAKTEITNGKQEIQTYIQQLPEDLKAVGQEAAAEIQTKFDDLQQQVNDKQDELVNTLAEKYQENLQAVDDSIEKMKSENKGLLQKAADAFMGVIKTILEMKDLLLSALAGAAAAVMDILKNPIQFLTNFIQAVKQGFLNFVNNIGQYLQQGLMGWLVGTIGGAGLQMPESFDVKGIFSLVTQVLGFSYDFIRGRAANKLGEEKVAYLEQSEETFKVLPTQGLAGIWHLIQDKIGDLKTTVMDGIQNFVMTSIVQAGVEWVLSLLTPASAFVKACKMIIDIVKFFIERGSQIAALIGAVTSSISAIASGAVGEAIQAIESALARSLPVALGFLASLLGLGGISQKIQGIIQKVRQPVTKAVDWVIDKGAKVANKVGGKFNKTKFGSKVVGVKNAAQEKYKAGKKFVEDKKAAGEKFFDDKKQAVHQATEKQKNRLLNTKAGKALTSVKDAAHKKLDALEKKRQVFKNKIDAAKEWPGKQLEKVQDKAAELGGRAKDKFKQSKLGKGFANQLEKAKNWGGKKKAAVEDKFDKLGNKVKDKFGFGKDKDKDKANKKAETTSPAEQKKHEAIADKIYERLKPDQQKSGGVNQYLKLKQKEANELKKIYSPQLRKGIKLFIDLTKSKQTDKQTPGLHLHIAIKPNDTEKDYELFHKEGELDNHLDELIEQALGKITKHFYRGQSKTENQEENQDSSKLPEGIQTTIARIQADYGNATRGTENVITVGGNKFFIDQNRNNYVYPLQVATKAGITTTKDGKLTTQKEVSGFEYSRFTNVTVGQLFALLENIRFGKNTAIDRTAMLIASLAAEPFRYPPSHITNLILLNNSNKTMPAFATMAMTTGGTDPTSQDQAPQGIDTKKSKKGQKNKAQETEQQTPKGTVPNKVRRRQIDIVKNVNIVKNDEKLYDKLEIYYNTNRSKNDSEIIEKFQDILRDHLTPEY</sequence>
<dbReference type="STRING" id="56107.Cylst_4103"/>
<dbReference type="HOGENOM" id="CLU_256490_0_0_3"/>
<dbReference type="PATRIC" id="fig|56107.3.peg.4503"/>
<feature type="coiled-coil region" evidence="1">
    <location>
        <begin position="464"/>
        <end position="517"/>
    </location>
</feature>
<dbReference type="Proteomes" id="UP000010475">
    <property type="component" value="Chromosome"/>
</dbReference>
<dbReference type="EMBL" id="CP003642">
    <property type="protein sequence ID" value="AFZ26209.1"/>
    <property type="molecule type" value="Genomic_DNA"/>
</dbReference>
<feature type="compositionally biased region" description="Low complexity" evidence="2">
    <location>
        <begin position="1266"/>
        <end position="1275"/>
    </location>
</feature>
<feature type="region of interest" description="Disordered" evidence="2">
    <location>
        <begin position="1266"/>
        <end position="1314"/>
    </location>
</feature>
<dbReference type="RefSeq" id="WP_015209451.1">
    <property type="nucleotide sequence ID" value="NC_019757.1"/>
</dbReference>
<feature type="compositionally biased region" description="Polar residues" evidence="2">
    <location>
        <begin position="235"/>
        <end position="245"/>
    </location>
</feature>
<reference evidence="3 4" key="1">
    <citation type="submission" date="2012-06" db="EMBL/GenBank/DDBJ databases">
        <title>Finished chromosome of genome of Cylindrospermum stagnale PCC 7417.</title>
        <authorList>
            <consortium name="US DOE Joint Genome Institute"/>
            <person name="Gugger M."/>
            <person name="Coursin T."/>
            <person name="Rippka R."/>
            <person name="Tandeau De Marsac N."/>
            <person name="Huntemann M."/>
            <person name="Wei C.-L."/>
            <person name="Han J."/>
            <person name="Detter J.C."/>
            <person name="Han C."/>
            <person name="Tapia R."/>
            <person name="Chen A."/>
            <person name="Kyrpides N."/>
            <person name="Mavromatis K."/>
            <person name="Markowitz V."/>
            <person name="Szeto E."/>
            <person name="Ivanova N."/>
            <person name="Pagani I."/>
            <person name="Pati A."/>
            <person name="Goodwin L."/>
            <person name="Nordberg H.P."/>
            <person name="Cantor M.N."/>
            <person name="Hua S.X."/>
            <person name="Woyke T."/>
            <person name="Kerfeld C.A."/>
        </authorList>
    </citation>
    <scope>NUCLEOTIDE SEQUENCE [LARGE SCALE GENOMIC DNA]</scope>
    <source>
        <strain evidence="3 4">PCC 7417</strain>
    </source>
</reference>